<organism evidence="1 2">
    <name type="scientific">Zizania palustris</name>
    <name type="common">Northern wild rice</name>
    <dbReference type="NCBI Taxonomy" id="103762"/>
    <lineage>
        <taxon>Eukaryota</taxon>
        <taxon>Viridiplantae</taxon>
        <taxon>Streptophyta</taxon>
        <taxon>Embryophyta</taxon>
        <taxon>Tracheophyta</taxon>
        <taxon>Spermatophyta</taxon>
        <taxon>Magnoliopsida</taxon>
        <taxon>Liliopsida</taxon>
        <taxon>Poales</taxon>
        <taxon>Poaceae</taxon>
        <taxon>BOP clade</taxon>
        <taxon>Oryzoideae</taxon>
        <taxon>Oryzeae</taxon>
        <taxon>Zizaniinae</taxon>
        <taxon>Zizania</taxon>
    </lineage>
</organism>
<name>A0A8J5VHT1_ZIZPA</name>
<gene>
    <name evidence="1" type="ORF">GUJ93_ZPchr0008g11900</name>
</gene>
<evidence type="ECO:0000313" key="1">
    <source>
        <dbReference type="EMBL" id="KAG8047913.1"/>
    </source>
</evidence>
<keyword evidence="2" id="KW-1185">Reference proteome</keyword>
<accession>A0A8J5VHT1</accession>
<protein>
    <submittedName>
        <fullName evidence="1">Uncharacterized protein</fullName>
    </submittedName>
</protein>
<comment type="caution">
    <text evidence="1">The sequence shown here is derived from an EMBL/GenBank/DDBJ whole genome shotgun (WGS) entry which is preliminary data.</text>
</comment>
<dbReference type="EMBL" id="JAAALK010000290">
    <property type="protein sequence ID" value="KAG8047913.1"/>
    <property type="molecule type" value="Genomic_DNA"/>
</dbReference>
<reference evidence="1" key="1">
    <citation type="journal article" date="2021" name="bioRxiv">
        <title>Whole Genome Assembly and Annotation of Northern Wild Rice, Zizania palustris L., Supports a Whole Genome Duplication in the Zizania Genus.</title>
        <authorList>
            <person name="Haas M."/>
            <person name="Kono T."/>
            <person name="Macchietto M."/>
            <person name="Millas R."/>
            <person name="McGilp L."/>
            <person name="Shao M."/>
            <person name="Duquette J."/>
            <person name="Hirsch C.N."/>
            <person name="Kimball J."/>
        </authorList>
    </citation>
    <scope>NUCLEOTIDE SEQUENCE</scope>
    <source>
        <tissue evidence="1">Fresh leaf tissue</tissue>
    </source>
</reference>
<dbReference type="AlphaFoldDB" id="A0A8J5VHT1"/>
<sequence>MVDDDPPSTQWSADESFVRLDGVEGRLKQSTRDFTKTTATHVLGVVKALYLTIRLDLVQARWLAHYSETDAQRAYAEVKEAGDALTANIEYYPLASPASTECQKYV</sequence>
<dbReference type="Proteomes" id="UP000729402">
    <property type="component" value="Unassembled WGS sequence"/>
</dbReference>
<evidence type="ECO:0000313" key="2">
    <source>
        <dbReference type="Proteomes" id="UP000729402"/>
    </source>
</evidence>
<proteinExistence type="predicted"/>
<reference evidence="1" key="2">
    <citation type="submission" date="2021-02" db="EMBL/GenBank/DDBJ databases">
        <authorList>
            <person name="Kimball J.A."/>
            <person name="Haas M.W."/>
            <person name="Macchietto M."/>
            <person name="Kono T."/>
            <person name="Duquette J."/>
            <person name="Shao M."/>
        </authorList>
    </citation>
    <scope>NUCLEOTIDE SEQUENCE</scope>
    <source>
        <tissue evidence="1">Fresh leaf tissue</tissue>
    </source>
</reference>